<dbReference type="Proteomes" id="UP000062475">
    <property type="component" value="Chromosome"/>
</dbReference>
<evidence type="ECO:0000313" key="8">
    <source>
        <dbReference type="EMBL" id="AKV79754.1"/>
    </source>
</evidence>
<keyword evidence="3" id="KW-0863">Zinc-finger</keyword>
<dbReference type="InterPro" id="IPR004470">
    <property type="entry name" value="ZPR1-like_arc"/>
</dbReference>
<reference evidence="10 11" key="2">
    <citation type="submission" date="2015-07" db="EMBL/GenBank/DDBJ databases">
        <title>Physiological, transcriptional responses and genome re-sequencing of acid resistant extremely thermoacidophilic Metallosphaera sedula SARC-M1.</title>
        <authorList>
            <person name="Ai C."/>
            <person name="McCarthy S."/>
            <person name="Eckrich V."/>
            <person name="Rudrappa D."/>
            <person name="Qiu G."/>
            <person name="Blum P."/>
        </authorList>
    </citation>
    <scope>NUCLEOTIDE SEQUENCE [LARGE SCALE GENOMIC DNA]</scope>
    <source>
        <strain evidence="10 11">SARC-M1</strain>
    </source>
</reference>
<evidence type="ECO:0000256" key="3">
    <source>
        <dbReference type="ARBA" id="ARBA00022771"/>
    </source>
</evidence>
<evidence type="ECO:0000313" key="13">
    <source>
        <dbReference type="Proteomes" id="UP000062398"/>
    </source>
</evidence>
<evidence type="ECO:0000256" key="1">
    <source>
        <dbReference type="ARBA" id="ARBA00008354"/>
    </source>
</evidence>
<dbReference type="InterPro" id="IPR042451">
    <property type="entry name" value="ZPR1_A/B_dom"/>
</dbReference>
<evidence type="ECO:0000313" key="9">
    <source>
        <dbReference type="EMBL" id="AKV81999.1"/>
    </source>
</evidence>
<evidence type="ECO:0000259" key="5">
    <source>
        <dbReference type="SMART" id="SM00709"/>
    </source>
</evidence>
<dbReference type="InterPro" id="IPR040141">
    <property type="entry name" value="ZPR1"/>
</dbReference>
<dbReference type="OrthoDB" id="14924at2157"/>
<dbReference type="NCBIfam" id="TIGR00310">
    <property type="entry name" value="ZPR1_znf"/>
    <property type="match status" value="1"/>
</dbReference>
<organism evidence="8 13">
    <name type="scientific">Metallosphaera sedula</name>
    <dbReference type="NCBI Taxonomy" id="43687"/>
    <lineage>
        <taxon>Archaea</taxon>
        <taxon>Thermoproteota</taxon>
        <taxon>Thermoprotei</taxon>
        <taxon>Sulfolobales</taxon>
        <taxon>Sulfolobaceae</taxon>
        <taxon>Metallosphaera</taxon>
    </lineage>
</organism>
<dbReference type="EMBL" id="CP012175">
    <property type="protein sequence ID" value="AKV81999.1"/>
    <property type="molecule type" value="Genomic_DNA"/>
</dbReference>
<dbReference type="Proteomes" id="UP000068832">
    <property type="component" value="Chromosome"/>
</dbReference>
<dbReference type="PANTHER" id="PTHR10876:SF0">
    <property type="entry name" value="ZINC FINGER PROTEIN ZPR1"/>
    <property type="match status" value="1"/>
</dbReference>
<evidence type="ECO:0000256" key="4">
    <source>
        <dbReference type="ARBA" id="ARBA00022833"/>
    </source>
</evidence>
<accession>A0A0K1SYH7</accession>
<name>A0A0K1SYH7_9CREN</name>
<evidence type="ECO:0000313" key="10">
    <source>
        <dbReference type="EMBL" id="AKV84234.1"/>
    </source>
</evidence>
<sequence length="170" mass="19176">MAMEPELVMDQVFKCPVCKKDTFQAKDYVYDTPTGKLLLSYWECTDCHYLYRDVKPYETGVPVEITLLVTSEDDLSSLVYRSAFAELYIPELGVEVIPGSSYQGAVSTIRGLLEIIMDNMGSLCKNKKCDKIRQAMDGKIQFTVIIKDSSGTSFIKNDKAKVTRPLYPSQ</sequence>
<dbReference type="Proteomes" id="UP000061362">
    <property type="component" value="Chromosome"/>
</dbReference>
<evidence type="ECO:0000313" key="6">
    <source>
        <dbReference type="EMBL" id="AKV75267.1"/>
    </source>
</evidence>
<proteinExistence type="inferred from homology"/>
<evidence type="ECO:0000313" key="12">
    <source>
        <dbReference type="Proteomes" id="UP000061362"/>
    </source>
</evidence>
<dbReference type="SMART" id="SM00709">
    <property type="entry name" value="Zpr1"/>
    <property type="match status" value="1"/>
</dbReference>
<dbReference type="InterPro" id="IPR004457">
    <property type="entry name" value="Znf_ZPR1"/>
</dbReference>
<dbReference type="AlphaFoldDB" id="A0A0K1SYH7"/>
<protein>
    <submittedName>
        <fullName evidence="8">C4-type Zn-finger protein</fullName>
    </submittedName>
</protein>
<evidence type="ECO:0000256" key="2">
    <source>
        <dbReference type="ARBA" id="ARBA00022723"/>
    </source>
</evidence>
<evidence type="ECO:0000313" key="7">
    <source>
        <dbReference type="EMBL" id="AKV77507.1"/>
    </source>
</evidence>
<evidence type="ECO:0000313" key="11">
    <source>
        <dbReference type="Proteomes" id="UP000056255"/>
    </source>
</evidence>
<dbReference type="EMBL" id="CP012174">
    <property type="protein sequence ID" value="AKV79754.1"/>
    <property type="molecule type" value="Genomic_DNA"/>
</dbReference>
<dbReference type="EMBL" id="CP012173">
    <property type="protein sequence ID" value="AKV77507.1"/>
    <property type="molecule type" value="Genomic_DNA"/>
</dbReference>
<reference evidence="12 13" key="1">
    <citation type="journal article" date="2015" name="Genome Announc.">
        <title>Complete Genome Sequences of Evolved Arsenate-Resistant Metallosphaera sedula Strains.</title>
        <authorList>
            <person name="Ai C."/>
            <person name="McCarthy S."/>
            <person name="Schackwitz W."/>
            <person name="Martin J."/>
            <person name="Lipzen A."/>
            <person name="Blum P."/>
        </authorList>
    </citation>
    <scope>NUCLEOTIDE SEQUENCE [LARGE SCALE GENOMIC DNA]</scope>
    <source>
        <strain evidence="8 13">ARS120-1</strain>
        <strain evidence="9 12">ARS120-2</strain>
        <strain evidence="6 15">ARS50-1</strain>
        <strain evidence="7 14">ARS50-2</strain>
    </source>
</reference>
<dbReference type="GO" id="GO:0008270">
    <property type="term" value="F:zinc ion binding"/>
    <property type="evidence" value="ECO:0007669"/>
    <property type="project" value="UniProtKB-KW"/>
</dbReference>
<dbReference type="EMBL" id="CP012176">
    <property type="protein sequence ID" value="AKV84234.1"/>
    <property type="molecule type" value="Genomic_DNA"/>
</dbReference>
<evidence type="ECO:0000313" key="15">
    <source>
        <dbReference type="Proteomes" id="UP000068832"/>
    </source>
</evidence>
<dbReference type="NCBIfam" id="TIGR00340">
    <property type="entry name" value="zpr1_rel"/>
    <property type="match status" value="1"/>
</dbReference>
<feature type="domain" description="Zinc finger ZPR1-type" evidence="5">
    <location>
        <begin position="13"/>
        <end position="157"/>
    </location>
</feature>
<gene>
    <name evidence="6" type="ORF">MsedA_0654</name>
    <name evidence="7" type="ORF">MsedB_0654</name>
    <name evidence="8" type="ORF">MsedC_0653</name>
    <name evidence="9" type="ORF">MsedD_0654</name>
    <name evidence="10" type="ORF">MsedE_0654</name>
</gene>
<keyword evidence="2" id="KW-0479">Metal-binding</keyword>
<comment type="similarity">
    <text evidence="1">Belongs to the ZPR1 family.</text>
</comment>
<evidence type="ECO:0000313" key="14">
    <source>
        <dbReference type="Proteomes" id="UP000062475"/>
    </source>
</evidence>
<dbReference type="Proteomes" id="UP000062398">
    <property type="component" value="Chromosome"/>
</dbReference>
<dbReference type="EMBL" id="CP012172">
    <property type="protein sequence ID" value="AKV75267.1"/>
    <property type="molecule type" value="Genomic_DNA"/>
</dbReference>
<dbReference type="Pfam" id="PF22794">
    <property type="entry name" value="jr-ZPR1"/>
    <property type="match status" value="1"/>
</dbReference>
<dbReference type="PANTHER" id="PTHR10876">
    <property type="entry name" value="ZINC FINGER PROTEIN ZPR1"/>
    <property type="match status" value="1"/>
</dbReference>
<keyword evidence="4" id="KW-0862">Zinc</keyword>
<dbReference type="PATRIC" id="fig|43687.5.peg.656"/>
<dbReference type="Proteomes" id="UP000056255">
    <property type="component" value="Chromosome"/>
</dbReference>
<dbReference type="InterPro" id="IPR056180">
    <property type="entry name" value="ZPR1_jr_dom"/>
</dbReference>
<dbReference type="Gene3D" id="2.60.120.1040">
    <property type="entry name" value="ZPR1, A/B domain"/>
    <property type="match status" value="1"/>
</dbReference>